<feature type="transmembrane region" description="Helical" evidence="15">
    <location>
        <begin position="141"/>
        <end position="158"/>
    </location>
</feature>
<dbReference type="CDD" id="cd07552">
    <property type="entry name" value="P-type_ATPase_Cu-like"/>
    <property type="match status" value="1"/>
</dbReference>
<evidence type="ECO:0000256" key="15">
    <source>
        <dbReference type="RuleBase" id="RU362081"/>
    </source>
</evidence>
<dbReference type="NCBIfam" id="TIGR01511">
    <property type="entry name" value="ATPase-IB1_Cu"/>
    <property type="match status" value="1"/>
</dbReference>
<dbReference type="InterPro" id="IPR018303">
    <property type="entry name" value="ATPase_P-typ_P_site"/>
</dbReference>
<keyword evidence="10 15" id="KW-1133">Transmembrane helix</keyword>
<keyword evidence="7" id="KW-0187">Copper transport</keyword>
<keyword evidence="4 15" id="KW-0812">Transmembrane</keyword>
<dbReference type="GO" id="GO:0140581">
    <property type="term" value="F:P-type monovalent copper transporter activity"/>
    <property type="evidence" value="ECO:0007669"/>
    <property type="project" value="UniProtKB-EC"/>
</dbReference>
<dbReference type="GO" id="GO:0055070">
    <property type="term" value="P:copper ion homeostasis"/>
    <property type="evidence" value="ECO:0007669"/>
    <property type="project" value="TreeGrafter"/>
</dbReference>
<dbReference type="NCBIfam" id="TIGR01494">
    <property type="entry name" value="ATPase_P-type"/>
    <property type="match status" value="1"/>
</dbReference>
<dbReference type="InterPro" id="IPR001757">
    <property type="entry name" value="P_typ_ATPase"/>
</dbReference>
<evidence type="ECO:0000313" key="17">
    <source>
        <dbReference type="EMBL" id="KRL66274.1"/>
    </source>
</evidence>
<keyword evidence="12" id="KW-0406">Ion transport</keyword>
<dbReference type="GO" id="GO:0005886">
    <property type="term" value="C:plasma membrane"/>
    <property type="evidence" value="ECO:0007669"/>
    <property type="project" value="UniProtKB-SubCell"/>
</dbReference>
<keyword evidence="13 15" id="KW-0472">Membrane</keyword>
<dbReference type="InterPro" id="IPR044492">
    <property type="entry name" value="P_typ_ATPase_HD_dom"/>
</dbReference>
<feature type="domain" description="P-type ATPase A" evidence="16">
    <location>
        <begin position="176"/>
        <end position="276"/>
    </location>
</feature>
<comment type="catalytic activity">
    <reaction evidence="14">
        <text>Cu(+)(in) + ATP + H2O = Cu(+)(out) + ADP + phosphate + H(+)</text>
        <dbReference type="Rhea" id="RHEA:25792"/>
        <dbReference type="ChEBI" id="CHEBI:15377"/>
        <dbReference type="ChEBI" id="CHEBI:15378"/>
        <dbReference type="ChEBI" id="CHEBI:30616"/>
        <dbReference type="ChEBI" id="CHEBI:43474"/>
        <dbReference type="ChEBI" id="CHEBI:49552"/>
        <dbReference type="ChEBI" id="CHEBI:456216"/>
        <dbReference type="EC" id="7.2.2.8"/>
    </reaction>
</comment>
<dbReference type="EMBL" id="AZFA01000017">
    <property type="protein sequence ID" value="KRL66274.1"/>
    <property type="molecule type" value="Genomic_DNA"/>
</dbReference>
<dbReference type="InterPro" id="IPR023214">
    <property type="entry name" value="HAD_sf"/>
</dbReference>
<proteinExistence type="inferred from homology"/>
<evidence type="ECO:0000256" key="12">
    <source>
        <dbReference type="ARBA" id="ARBA00023065"/>
    </source>
</evidence>
<evidence type="ECO:0000256" key="7">
    <source>
        <dbReference type="ARBA" id="ARBA00022796"/>
    </source>
</evidence>
<keyword evidence="6 15" id="KW-0547">Nucleotide-binding</keyword>
<keyword evidence="12" id="KW-0813">Transport</keyword>
<name>A0A0R1SII9_9LACO</name>
<dbReference type="GO" id="GO:0005507">
    <property type="term" value="F:copper ion binding"/>
    <property type="evidence" value="ECO:0007669"/>
    <property type="project" value="TreeGrafter"/>
</dbReference>
<comment type="similarity">
    <text evidence="2 15">Belongs to the cation transport ATPase (P-type) (TC 3.A.3) family. Type IB subfamily.</text>
</comment>
<comment type="subcellular location">
    <subcellularLocation>
        <location evidence="1">Cell membrane</location>
        <topology evidence="1">Multi-pass membrane protein</topology>
    </subcellularLocation>
</comment>
<feature type="transmembrane region" description="Helical" evidence="15">
    <location>
        <begin position="105"/>
        <end position="129"/>
    </location>
</feature>
<dbReference type="Gene3D" id="3.40.1110.10">
    <property type="entry name" value="Calcium-transporting ATPase, cytoplasmic domain N"/>
    <property type="match status" value="1"/>
</dbReference>
<evidence type="ECO:0000256" key="4">
    <source>
        <dbReference type="ARBA" id="ARBA00022692"/>
    </source>
</evidence>
<dbReference type="SFLD" id="SFLDG00002">
    <property type="entry name" value="C1.7:_P-type_atpase_like"/>
    <property type="match status" value="1"/>
</dbReference>
<dbReference type="InterPro" id="IPR036412">
    <property type="entry name" value="HAD-like_sf"/>
</dbReference>
<evidence type="ECO:0000256" key="1">
    <source>
        <dbReference type="ARBA" id="ARBA00004651"/>
    </source>
</evidence>
<dbReference type="eggNOG" id="COG2217">
    <property type="taxonomic scope" value="Bacteria"/>
</dbReference>
<feature type="transmembrane region" description="Helical" evidence="15">
    <location>
        <begin position="292"/>
        <end position="312"/>
    </location>
</feature>
<dbReference type="InterPro" id="IPR008250">
    <property type="entry name" value="ATPase_P-typ_transduc_dom_A_sf"/>
</dbReference>
<dbReference type="EC" id="7.2.2.8" evidence="3"/>
<dbReference type="PATRIC" id="fig|1423815.3.peg.744"/>
<dbReference type="SUPFAM" id="SSF81653">
    <property type="entry name" value="Calcium ATPase, transduction domain A"/>
    <property type="match status" value="1"/>
</dbReference>
<dbReference type="SFLD" id="SFLDS00003">
    <property type="entry name" value="Haloacid_Dehalogenase"/>
    <property type="match status" value="1"/>
</dbReference>
<dbReference type="InterPro" id="IPR059000">
    <property type="entry name" value="ATPase_P-type_domA"/>
</dbReference>
<evidence type="ECO:0000256" key="5">
    <source>
        <dbReference type="ARBA" id="ARBA00022723"/>
    </source>
</evidence>
<evidence type="ECO:0000256" key="14">
    <source>
        <dbReference type="ARBA" id="ARBA00049289"/>
    </source>
</evidence>
<feature type="transmembrane region" description="Helical" evidence="15">
    <location>
        <begin position="632"/>
        <end position="657"/>
    </location>
</feature>
<dbReference type="Proteomes" id="UP000051647">
    <property type="component" value="Unassembled WGS sequence"/>
</dbReference>
<dbReference type="NCBIfam" id="TIGR01525">
    <property type="entry name" value="ATPase-IB_hvy"/>
    <property type="match status" value="1"/>
</dbReference>
<feature type="transmembrane region" description="Helical" evidence="15">
    <location>
        <begin position="663"/>
        <end position="680"/>
    </location>
</feature>
<evidence type="ECO:0000256" key="10">
    <source>
        <dbReference type="ARBA" id="ARBA00022989"/>
    </source>
</evidence>
<keyword evidence="8 15" id="KW-0067">ATP-binding</keyword>
<evidence type="ECO:0000313" key="18">
    <source>
        <dbReference type="Proteomes" id="UP000051647"/>
    </source>
</evidence>
<feature type="transmembrane region" description="Helical" evidence="15">
    <location>
        <begin position="324"/>
        <end position="344"/>
    </location>
</feature>
<dbReference type="SFLD" id="SFLDF00027">
    <property type="entry name" value="p-type_atpase"/>
    <property type="match status" value="1"/>
</dbReference>
<dbReference type="Pfam" id="PF00702">
    <property type="entry name" value="Hydrolase"/>
    <property type="match status" value="1"/>
</dbReference>
<organism evidence="17 18">
    <name type="scientific">Companilactobacillus versmoldensis DSM 14857 = KCTC 3814</name>
    <dbReference type="NCBI Taxonomy" id="1423815"/>
    <lineage>
        <taxon>Bacteria</taxon>
        <taxon>Bacillati</taxon>
        <taxon>Bacillota</taxon>
        <taxon>Bacilli</taxon>
        <taxon>Lactobacillales</taxon>
        <taxon>Lactobacillaceae</taxon>
        <taxon>Companilactobacillus</taxon>
    </lineage>
</organism>
<dbReference type="Pfam" id="PF00122">
    <property type="entry name" value="E1-E2_ATPase"/>
    <property type="match status" value="1"/>
</dbReference>
<evidence type="ECO:0000256" key="6">
    <source>
        <dbReference type="ARBA" id="ARBA00022741"/>
    </source>
</evidence>
<evidence type="ECO:0000256" key="9">
    <source>
        <dbReference type="ARBA" id="ARBA00022967"/>
    </source>
</evidence>
<comment type="caution">
    <text evidence="17">The sequence shown here is derived from an EMBL/GenBank/DDBJ whole genome shotgun (WGS) entry which is preliminary data.</text>
</comment>
<dbReference type="PANTHER" id="PTHR43520:SF8">
    <property type="entry name" value="P-TYPE CU(+) TRANSPORTER"/>
    <property type="match status" value="1"/>
</dbReference>
<dbReference type="SUPFAM" id="SSF81665">
    <property type="entry name" value="Calcium ATPase, transmembrane domain M"/>
    <property type="match status" value="1"/>
</dbReference>
<dbReference type="PANTHER" id="PTHR43520">
    <property type="entry name" value="ATP7, ISOFORM B"/>
    <property type="match status" value="1"/>
</dbReference>
<dbReference type="GO" id="GO:0016887">
    <property type="term" value="F:ATP hydrolysis activity"/>
    <property type="evidence" value="ECO:0007669"/>
    <property type="project" value="InterPro"/>
</dbReference>
<dbReference type="InterPro" id="IPR023299">
    <property type="entry name" value="ATPase_P-typ_cyto_dom_N"/>
</dbReference>
<dbReference type="FunFam" id="2.70.150.10:FF:000002">
    <property type="entry name" value="Copper-transporting ATPase 1, putative"/>
    <property type="match status" value="1"/>
</dbReference>
<gene>
    <name evidence="17" type="ORF">FC27_GL000735</name>
</gene>
<keyword evidence="5 15" id="KW-0479">Metal-binding</keyword>
<keyword evidence="18" id="KW-1185">Reference proteome</keyword>
<keyword evidence="11" id="KW-0186">Copper</keyword>
<evidence type="ECO:0000256" key="2">
    <source>
        <dbReference type="ARBA" id="ARBA00006024"/>
    </source>
</evidence>
<keyword evidence="9" id="KW-1278">Translocase</keyword>
<feature type="transmembrane region" description="Helical" evidence="15">
    <location>
        <begin position="75"/>
        <end position="93"/>
    </location>
</feature>
<sequence length="683" mass="74191">MKDMKDEKSMDDMDMNDMNMDDGHMMMMHGGMMMDMGDLRKKFWVSLILAIPVFILSPFMGLHLPFQFQFPGSDWIVLVISTILFFYGGKPFLTGAKAEFLDKKPAMMMLITMGISVAYIYSLYAFIMNDIIHSSEHVMDFFWELASLIVIMLLGHWVEMKSTMQAGSALDKISSLVSDEVHLVKDDKTVDEDINKISTGDVVEVRAGESIPLDGAVVSGTSYVNESLITGESKAVKKAKEDQVVGGSINGEGTIRVQASKTAHDGYLSQISKLVQDAQTSKSKTQVLADKVSGWLFYAALTVGIIAFIYWLVVGSVSDALNRLVTVLVIACPHALGLAIPLVISRSTSIAATNGLIIRDNQAIESSRKVDYVAMDKTGTLTEGKFTVNGLKSFDDQFSEKDILSLIAGLEQGSSHPIATGVLNRAESEKVTAKNFDDGQALKGYGMSGQLVDEKYLLVNMKYLDQNGIKVDNQTVQPYLDKGNTVSYLILNDKVIGFVALGDKLKPNAVQFIKELKNRGLKPIMLTGDNKSAAANFAKQLGIEEFKAELLPEDKHQVIKNLELDGHHVLMVGDGINDAPSLASATVGVAIGAGTDVAIESADVVLYNSDPDDIIKFLDLAKKTYRKTVQNLWWGAGYNIIAIPLAAGVLAGIGFILSPAVGAIVMSLSTVIVAINAMSLRKI</sequence>
<keyword evidence="15" id="KW-1003">Cell membrane</keyword>
<dbReference type="PRINTS" id="PR00119">
    <property type="entry name" value="CATATPASE"/>
</dbReference>
<evidence type="ECO:0000256" key="3">
    <source>
        <dbReference type="ARBA" id="ARBA00012517"/>
    </source>
</evidence>
<reference evidence="17 18" key="1">
    <citation type="journal article" date="2015" name="Genome Announc.">
        <title>Expanding the biotechnology potential of lactobacilli through comparative genomics of 213 strains and associated genera.</title>
        <authorList>
            <person name="Sun Z."/>
            <person name="Harris H.M."/>
            <person name="McCann A."/>
            <person name="Guo C."/>
            <person name="Argimon S."/>
            <person name="Zhang W."/>
            <person name="Yang X."/>
            <person name="Jeffery I.B."/>
            <person name="Cooney J.C."/>
            <person name="Kagawa T.F."/>
            <person name="Liu W."/>
            <person name="Song Y."/>
            <person name="Salvetti E."/>
            <person name="Wrobel A."/>
            <person name="Rasinkangas P."/>
            <person name="Parkhill J."/>
            <person name="Rea M.C."/>
            <person name="O'Sullivan O."/>
            <person name="Ritari J."/>
            <person name="Douillard F.P."/>
            <person name="Paul Ross R."/>
            <person name="Yang R."/>
            <person name="Briner A.E."/>
            <person name="Felis G.E."/>
            <person name="de Vos W.M."/>
            <person name="Barrangou R."/>
            <person name="Klaenhammer T.R."/>
            <person name="Caufield P.W."/>
            <person name="Cui Y."/>
            <person name="Zhang H."/>
            <person name="O'Toole P.W."/>
        </authorList>
    </citation>
    <scope>NUCLEOTIDE SEQUENCE [LARGE SCALE GENOMIC DNA]</scope>
    <source>
        <strain evidence="17 18">DSM 14857</strain>
    </source>
</reference>
<dbReference type="Gene3D" id="2.70.150.10">
    <property type="entry name" value="Calcium-transporting ATPase, cytoplasmic transduction domain A"/>
    <property type="match status" value="1"/>
</dbReference>
<dbReference type="STRING" id="1423815.FC27_GL000735"/>
<accession>A0A0R1SII9</accession>
<dbReference type="InterPro" id="IPR027256">
    <property type="entry name" value="P-typ_ATPase_IB"/>
</dbReference>
<evidence type="ECO:0000256" key="11">
    <source>
        <dbReference type="ARBA" id="ARBA00023008"/>
    </source>
</evidence>
<dbReference type="AlphaFoldDB" id="A0A0R1SII9"/>
<dbReference type="GO" id="GO:0005524">
    <property type="term" value="F:ATP binding"/>
    <property type="evidence" value="ECO:0007669"/>
    <property type="project" value="UniProtKB-UniRule"/>
</dbReference>
<evidence type="ECO:0000259" key="16">
    <source>
        <dbReference type="Pfam" id="PF00122"/>
    </source>
</evidence>
<dbReference type="RefSeq" id="WP_010624301.1">
    <property type="nucleotide sequence ID" value="NZ_AZFA01000017.1"/>
</dbReference>
<dbReference type="GO" id="GO:0043682">
    <property type="term" value="F:P-type divalent copper transporter activity"/>
    <property type="evidence" value="ECO:0007669"/>
    <property type="project" value="TreeGrafter"/>
</dbReference>
<evidence type="ECO:0000256" key="8">
    <source>
        <dbReference type="ARBA" id="ARBA00022840"/>
    </source>
</evidence>
<dbReference type="InterPro" id="IPR023298">
    <property type="entry name" value="ATPase_P-typ_TM_dom_sf"/>
</dbReference>
<dbReference type="Gene3D" id="3.40.50.1000">
    <property type="entry name" value="HAD superfamily/HAD-like"/>
    <property type="match status" value="1"/>
</dbReference>
<evidence type="ECO:0000256" key="13">
    <source>
        <dbReference type="ARBA" id="ARBA00023136"/>
    </source>
</evidence>
<dbReference type="PROSITE" id="PS00154">
    <property type="entry name" value="ATPASE_E1_E2"/>
    <property type="match status" value="1"/>
</dbReference>
<dbReference type="OrthoDB" id="9813266at2"/>
<dbReference type="SUPFAM" id="SSF56784">
    <property type="entry name" value="HAD-like"/>
    <property type="match status" value="1"/>
</dbReference>
<protein>
    <recommendedName>
        <fullName evidence="3">P-type Cu(+) transporter</fullName>
        <ecNumber evidence="3">7.2.2.8</ecNumber>
    </recommendedName>
</protein>